<name>A0A0K9YLZ6_9BACL</name>
<dbReference type="Pfam" id="PF00005">
    <property type="entry name" value="ABC_tran"/>
    <property type="match status" value="1"/>
</dbReference>
<dbReference type="EMBL" id="LGIQ01000011">
    <property type="protein sequence ID" value="KNB69215.1"/>
    <property type="molecule type" value="Genomic_DNA"/>
</dbReference>
<evidence type="ECO:0000256" key="1">
    <source>
        <dbReference type="ARBA" id="ARBA00022448"/>
    </source>
</evidence>
<evidence type="ECO:0000313" key="11">
    <source>
        <dbReference type="Proteomes" id="UP000036834"/>
    </source>
</evidence>
<sequence>MSYVQIDRLSKRFKETAVLNKVSLSIEKGELITLLGPSGCGKSTLLRCIAGLTDVEDGGKIVVGETDITQLSPKDREVGMVFQSYALFPNMNVYGNICFGLKMKGVKKEEYKERVERIIDLVDLRGRENSYPHQLSGGQQQRVALARSLVVEPKILLLDEPLSALDAKIRKSLQTEIRRIQQELSITTVFVTHDQEEALTVSDRIFVMDHGNIVQIGTPEEIYAHPASEFVARFIGNYNVMKRAEMTQLVGEITMAGEAFAIRPEVISLAPLGNDASTQSKNGWSVESVVRSMTLKGNVIRYEVEAKHQKMQVDVLNTSDNHWIRVGTTVFMQIPAEECIPLQ</sequence>
<dbReference type="STRING" id="54915.ADS79_25180"/>
<keyword evidence="1" id="KW-0813">Transport</keyword>
<gene>
    <name evidence="10" type="ORF">ADS79_25180</name>
    <name evidence="9" type="ORF">BRE01_53540</name>
</gene>
<dbReference type="PROSITE" id="PS50893">
    <property type="entry name" value="ABC_TRANSPORTER_2"/>
    <property type="match status" value="1"/>
</dbReference>
<reference evidence="9 12" key="3">
    <citation type="submission" date="2019-06" db="EMBL/GenBank/DDBJ databases">
        <title>Whole genome shotgun sequence of Brevibacillus reuszeri NBRC 15719.</title>
        <authorList>
            <person name="Hosoyama A."/>
            <person name="Uohara A."/>
            <person name="Ohji S."/>
            <person name="Ichikawa N."/>
        </authorList>
    </citation>
    <scope>NUCLEOTIDE SEQUENCE [LARGE SCALE GENOMIC DNA]</scope>
    <source>
        <strain evidence="9 12">NBRC 15719</strain>
    </source>
</reference>
<evidence type="ECO:0000259" key="8">
    <source>
        <dbReference type="PROSITE" id="PS50893"/>
    </source>
</evidence>
<dbReference type="Pfam" id="PF08402">
    <property type="entry name" value="TOBE_2"/>
    <property type="match status" value="1"/>
</dbReference>
<organism evidence="10 11">
    <name type="scientific">Brevibacillus reuszeri</name>
    <dbReference type="NCBI Taxonomy" id="54915"/>
    <lineage>
        <taxon>Bacteria</taxon>
        <taxon>Bacillati</taxon>
        <taxon>Bacillota</taxon>
        <taxon>Bacilli</taxon>
        <taxon>Bacillales</taxon>
        <taxon>Paenibacillaceae</taxon>
        <taxon>Brevibacillus</taxon>
    </lineage>
</organism>
<dbReference type="GO" id="GO:0043190">
    <property type="term" value="C:ATP-binding cassette (ABC) transporter complex"/>
    <property type="evidence" value="ECO:0007669"/>
    <property type="project" value="InterPro"/>
</dbReference>
<evidence type="ECO:0000256" key="5">
    <source>
        <dbReference type="ARBA" id="ARBA00063934"/>
    </source>
</evidence>
<evidence type="ECO:0000256" key="7">
    <source>
        <dbReference type="ARBA" id="ARBA00070305"/>
    </source>
</evidence>
<accession>A0A0K9YLZ6</accession>
<reference evidence="11" key="1">
    <citation type="submission" date="2015-07" db="EMBL/GenBank/DDBJ databases">
        <title>Genome sequencing project for genomic taxonomy and phylogenomics of Bacillus-like bacteria.</title>
        <authorList>
            <person name="Liu B."/>
            <person name="Wang J."/>
            <person name="Zhu Y."/>
            <person name="Liu G."/>
            <person name="Chen Q."/>
            <person name="Chen Z."/>
            <person name="Lan J."/>
            <person name="Che J."/>
            <person name="Ge C."/>
            <person name="Shi H."/>
            <person name="Pan Z."/>
            <person name="Liu X."/>
        </authorList>
    </citation>
    <scope>NUCLEOTIDE SEQUENCE [LARGE SCALE GENOMIC DNA]</scope>
    <source>
        <strain evidence="11">DSM 9887</strain>
    </source>
</reference>
<dbReference type="SUPFAM" id="SSF52540">
    <property type="entry name" value="P-loop containing nucleoside triphosphate hydrolases"/>
    <property type="match status" value="1"/>
</dbReference>
<dbReference type="Proteomes" id="UP000036834">
    <property type="component" value="Unassembled WGS sequence"/>
</dbReference>
<dbReference type="GO" id="GO:0016887">
    <property type="term" value="F:ATP hydrolysis activity"/>
    <property type="evidence" value="ECO:0007669"/>
    <property type="project" value="InterPro"/>
</dbReference>
<keyword evidence="3 10" id="KW-0067">ATP-binding</keyword>
<dbReference type="EMBL" id="BJON01000022">
    <property type="protein sequence ID" value="GED71652.1"/>
    <property type="molecule type" value="Genomic_DNA"/>
</dbReference>
<dbReference type="GO" id="GO:0015418">
    <property type="term" value="F:ABC-type quaternary ammonium compound transporting activity"/>
    <property type="evidence" value="ECO:0007669"/>
    <property type="project" value="UniProtKB-EC"/>
</dbReference>
<dbReference type="FunFam" id="3.40.50.300:FF:000425">
    <property type="entry name" value="Probable ABC transporter, ATP-binding subunit"/>
    <property type="match status" value="1"/>
</dbReference>
<dbReference type="EC" id="7.6.2.9" evidence="6"/>
<dbReference type="InterPro" id="IPR013611">
    <property type="entry name" value="Transp-assoc_OB_typ2"/>
</dbReference>
<evidence type="ECO:0000313" key="10">
    <source>
        <dbReference type="EMBL" id="KNB69215.1"/>
    </source>
</evidence>
<dbReference type="InterPro" id="IPR003593">
    <property type="entry name" value="AAA+_ATPase"/>
</dbReference>
<evidence type="ECO:0000313" key="9">
    <source>
        <dbReference type="EMBL" id="GED71652.1"/>
    </source>
</evidence>
<comment type="catalytic activity">
    <reaction evidence="4">
        <text>a quaternary ammonium(out) + ATP + H2O = a quaternary ammonium(in) + ADP + phosphate + H(+)</text>
        <dbReference type="Rhea" id="RHEA:11036"/>
        <dbReference type="ChEBI" id="CHEBI:15377"/>
        <dbReference type="ChEBI" id="CHEBI:15378"/>
        <dbReference type="ChEBI" id="CHEBI:30616"/>
        <dbReference type="ChEBI" id="CHEBI:35267"/>
        <dbReference type="ChEBI" id="CHEBI:43474"/>
        <dbReference type="ChEBI" id="CHEBI:456216"/>
        <dbReference type="EC" id="7.6.2.9"/>
    </reaction>
</comment>
<reference evidence="10" key="2">
    <citation type="submission" date="2015-07" db="EMBL/GenBank/DDBJ databases">
        <title>MeaNS - Measles Nucleotide Surveillance Program.</title>
        <authorList>
            <person name="Tran T."/>
            <person name="Druce J."/>
        </authorList>
    </citation>
    <scope>NUCLEOTIDE SEQUENCE</scope>
    <source>
        <strain evidence="10">DSM 9887</strain>
    </source>
</reference>
<comment type="caution">
    <text evidence="10">The sequence shown here is derived from an EMBL/GenBank/DDBJ whole genome shotgun (WGS) entry which is preliminary data.</text>
</comment>
<dbReference type="GO" id="GO:0005524">
    <property type="term" value="F:ATP binding"/>
    <property type="evidence" value="ECO:0007669"/>
    <property type="project" value="UniProtKB-KW"/>
</dbReference>
<comment type="subunit">
    <text evidence="5">The complex is composed of two ATP-binding proteins (OpuCA), two transmembrane proteins (OpuCB and OpuCD) and a solute-binding protein (OpuCC).</text>
</comment>
<proteinExistence type="predicted"/>
<dbReference type="PANTHER" id="PTHR42781:SF4">
    <property type="entry name" value="SPERMIDINE_PUTRESCINE IMPORT ATP-BINDING PROTEIN POTA"/>
    <property type="match status" value="1"/>
</dbReference>
<dbReference type="PANTHER" id="PTHR42781">
    <property type="entry name" value="SPERMIDINE/PUTRESCINE IMPORT ATP-BINDING PROTEIN POTA"/>
    <property type="match status" value="1"/>
</dbReference>
<dbReference type="InterPro" id="IPR027417">
    <property type="entry name" value="P-loop_NTPase"/>
</dbReference>
<evidence type="ECO:0000256" key="4">
    <source>
        <dbReference type="ARBA" id="ARBA00052482"/>
    </source>
</evidence>
<keyword evidence="2" id="KW-0547">Nucleotide-binding</keyword>
<evidence type="ECO:0000256" key="3">
    <source>
        <dbReference type="ARBA" id="ARBA00022840"/>
    </source>
</evidence>
<dbReference type="Gene3D" id="3.40.50.300">
    <property type="entry name" value="P-loop containing nucleotide triphosphate hydrolases"/>
    <property type="match status" value="1"/>
</dbReference>
<feature type="domain" description="ABC transporter" evidence="8">
    <location>
        <begin position="4"/>
        <end position="235"/>
    </location>
</feature>
<dbReference type="AlphaFoldDB" id="A0A0K9YLZ6"/>
<dbReference type="InterPro" id="IPR017871">
    <property type="entry name" value="ABC_transporter-like_CS"/>
</dbReference>
<dbReference type="PROSITE" id="PS00211">
    <property type="entry name" value="ABC_TRANSPORTER_1"/>
    <property type="match status" value="1"/>
</dbReference>
<evidence type="ECO:0000256" key="2">
    <source>
        <dbReference type="ARBA" id="ARBA00022741"/>
    </source>
</evidence>
<evidence type="ECO:0000313" key="12">
    <source>
        <dbReference type="Proteomes" id="UP000319578"/>
    </source>
</evidence>
<evidence type="ECO:0000256" key="6">
    <source>
        <dbReference type="ARBA" id="ARBA00066388"/>
    </source>
</evidence>
<dbReference type="Proteomes" id="UP000319578">
    <property type="component" value="Unassembled WGS sequence"/>
</dbReference>
<dbReference type="OrthoDB" id="9802264at2"/>
<dbReference type="PATRIC" id="fig|54915.3.peg.4187"/>
<dbReference type="InterPro" id="IPR050093">
    <property type="entry name" value="ABC_SmlMolc_Importer"/>
</dbReference>
<dbReference type="InterPro" id="IPR003439">
    <property type="entry name" value="ABC_transporter-like_ATP-bd"/>
</dbReference>
<protein>
    <recommendedName>
        <fullName evidence="7">Carnitine transport ATP-binding protein OpuCA</fullName>
        <ecNumber evidence="6">7.6.2.9</ecNumber>
    </recommendedName>
</protein>
<keyword evidence="12" id="KW-1185">Reference proteome</keyword>
<dbReference type="RefSeq" id="WP_049741211.1">
    <property type="nucleotide sequence ID" value="NZ_BJON01000022.1"/>
</dbReference>
<dbReference type="SMART" id="SM00382">
    <property type="entry name" value="AAA"/>
    <property type="match status" value="1"/>
</dbReference>